<comment type="caution">
    <text evidence="12">The sequence shown here is derived from an EMBL/GenBank/DDBJ whole genome shotgun (WGS) entry which is preliminary data.</text>
</comment>
<keyword evidence="12" id="KW-0282">Flagellum</keyword>
<evidence type="ECO:0000256" key="4">
    <source>
        <dbReference type="ARBA" id="ARBA00016244"/>
    </source>
</evidence>
<dbReference type="InterPro" id="IPR002371">
    <property type="entry name" value="FlgK"/>
</dbReference>
<dbReference type="AlphaFoldDB" id="A0A7C3WI96"/>
<evidence type="ECO:0000256" key="6">
    <source>
        <dbReference type="ARBA" id="ARBA00023143"/>
    </source>
</evidence>
<feature type="coiled-coil region" evidence="8">
    <location>
        <begin position="145"/>
        <end position="193"/>
    </location>
</feature>
<organism evidence="12">
    <name type="scientific">Desulfobacca acetoxidans</name>
    <dbReference type="NCBI Taxonomy" id="60893"/>
    <lineage>
        <taxon>Bacteria</taxon>
        <taxon>Pseudomonadati</taxon>
        <taxon>Thermodesulfobacteriota</taxon>
        <taxon>Desulfobaccia</taxon>
        <taxon>Desulfobaccales</taxon>
        <taxon>Desulfobaccaceae</taxon>
        <taxon>Desulfobacca</taxon>
    </lineage>
</organism>
<dbReference type="GO" id="GO:0005576">
    <property type="term" value="C:extracellular region"/>
    <property type="evidence" value="ECO:0007669"/>
    <property type="project" value="UniProtKB-SubCell"/>
</dbReference>
<proteinExistence type="inferred from homology"/>
<dbReference type="InterPro" id="IPR001444">
    <property type="entry name" value="Flag_bb_rod_N"/>
</dbReference>
<reference evidence="12" key="1">
    <citation type="journal article" date="2020" name="mSystems">
        <title>Genome- and Community-Level Interaction Insights into Carbon Utilization and Element Cycling Functions of Hydrothermarchaeota in Hydrothermal Sediment.</title>
        <authorList>
            <person name="Zhou Z."/>
            <person name="Liu Y."/>
            <person name="Xu W."/>
            <person name="Pan J."/>
            <person name="Luo Z.H."/>
            <person name="Li M."/>
        </authorList>
    </citation>
    <scope>NUCLEOTIDE SEQUENCE [LARGE SCALE GENOMIC DNA]</scope>
    <source>
        <strain evidence="12">SpSt-776</strain>
    </source>
</reference>
<dbReference type="GO" id="GO:0009424">
    <property type="term" value="C:bacterial-type flagellum hook"/>
    <property type="evidence" value="ECO:0007669"/>
    <property type="project" value="UniProtKB-UniRule"/>
</dbReference>
<keyword evidence="6 7" id="KW-0975">Bacterial flagellum</keyword>
<feature type="domain" description="Flagellar basal body rod protein N-terminal" evidence="9">
    <location>
        <begin position="8"/>
        <end position="37"/>
    </location>
</feature>
<dbReference type="Pfam" id="PF22638">
    <property type="entry name" value="FlgK_D1"/>
    <property type="match status" value="1"/>
</dbReference>
<keyword evidence="5 7" id="KW-0964">Secreted</keyword>
<evidence type="ECO:0000256" key="7">
    <source>
        <dbReference type="RuleBase" id="RU362065"/>
    </source>
</evidence>
<evidence type="ECO:0000259" key="10">
    <source>
        <dbReference type="Pfam" id="PF06429"/>
    </source>
</evidence>
<dbReference type="EMBL" id="DTHB01000053">
    <property type="protein sequence ID" value="HGB15309.1"/>
    <property type="molecule type" value="Genomic_DNA"/>
</dbReference>
<dbReference type="PANTHER" id="PTHR30033">
    <property type="entry name" value="FLAGELLAR HOOK-ASSOCIATED PROTEIN 1"/>
    <property type="match status" value="1"/>
</dbReference>
<dbReference type="InterPro" id="IPR010930">
    <property type="entry name" value="Flg_bb/hook_C_dom"/>
</dbReference>
<name>A0A7C3WI96_9BACT</name>
<evidence type="ECO:0000259" key="9">
    <source>
        <dbReference type="Pfam" id="PF00460"/>
    </source>
</evidence>
<protein>
    <recommendedName>
        <fullName evidence="4 7">Flagellar hook-associated protein 1</fullName>
        <shortName evidence="7">HAP1</shortName>
    </recommendedName>
</protein>
<sequence>MSGINHILDMAARALLSEQAGLEVTGHNVANVNTPGYSRQRVNLETASPLPSPWGPLGDGVKVQGIQRAFDPFITARLDEKTAAFMEYQARKAFLDQVAALFNETNEAALTDRLSAFWASWHDLANNPAGSAERQTLQQNALSLCETLNFQADRLALERSSLEQQVGPLLHEINAHAARIAQLNGEIQAAEAGGQLANDLRDQRQMELSRLAELTGIRYYTSGDGLINVNLVNGTSLVQGVRSWTLDFSEGADDSLAIFWNGPNGLRENITASLSGGKLAALLAVRDSLIPSYQQNLDQIARELIAAVNSLHTQGVGLDLFASATGTYAVIDPDLPLGSSGLTFGDRIVDGSLEILVERNGFLLASSTIAVTPDLTLNEVVNVINNDPNLGGLVTASLDGNRLKISTNQASDTLGFVRDSSGILLALGLNTFFAGDKAYTLAVNPWVLENPGLIAAGRFDATGARAPGDNRNALALAALENAPAGPDGLTFAQAYRRLVTDIGLETERAGQEALSYQKLVDQLTQMRDAVSGVSLDEELANLIRFQRAYQAAARLISVADELYQTLLALKR</sequence>
<dbReference type="Pfam" id="PF00460">
    <property type="entry name" value="Flg_bb_rod"/>
    <property type="match status" value="1"/>
</dbReference>
<dbReference type="Pfam" id="PF06429">
    <property type="entry name" value="Flg_bbr_C"/>
    <property type="match status" value="1"/>
</dbReference>
<gene>
    <name evidence="7 12" type="primary">flgK</name>
    <name evidence="12" type="ORF">ENV62_08755</name>
</gene>
<dbReference type="GO" id="GO:0044780">
    <property type="term" value="P:bacterial-type flagellum assembly"/>
    <property type="evidence" value="ECO:0007669"/>
    <property type="project" value="InterPro"/>
</dbReference>
<evidence type="ECO:0000256" key="8">
    <source>
        <dbReference type="SAM" id="Coils"/>
    </source>
</evidence>
<dbReference type="PANTHER" id="PTHR30033:SF1">
    <property type="entry name" value="FLAGELLAR HOOK-ASSOCIATED PROTEIN 1"/>
    <property type="match status" value="1"/>
</dbReference>
<keyword evidence="12" id="KW-0969">Cilium</keyword>
<dbReference type="GO" id="GO:0005198">
    <property type="term" value="F:structural molecule activity"/>
    <property type="evidence" value="ECO:0007669"/>
    <property type="project" value="UniProtKB-UniRule"/>
</dbReference>
<dbReference type="PRINTS" id="PR01005">
    <property type="entry name" value="FLGHOOKAP1"/>
</dbReference>
<evidence type="ECO:0000256" key="5">
    <source>
        <dbReference type="ARBA" id="ARBA00022525"/>
    </source>
</evidence>
<evidence type="ECO:0000313" key="12">
    <source>
        <dbReference type="EMBL" id="HGB15309.1"/>
    </source>
</evidence>
<feature type="domain" description="Flagellar hook-associated protein FlgK helical" evidence="11">
    <location>
        <begin position="95"/>
        <end position="319"/>
    </location>
</feature>
<keyword evidence="12" id="KW-0966">Cell projection</keyword>
<evidence type="ECO:0000256" key="2">
    <source>
        <dbReference type="ARBA" id="ARBA00004613"/>
    </source>
</evidence>
<dbReference type="NCBIfam" id="TIGR02492">
    <property type="entry name" value="flgK_ends"/>
    <property type="match status" value="1"/>
</dbReference>
<comment type="similarity">
    <text evidence="3 7">Belongs to the flagella basal body rod proteins family.</text>
</comment>
<keyword evidence="8" id="KW-0175">Coiled coil</keyword>
<dbReference type="SUPFAM" id="SSF64518">
    <property type="entry name" value="Phase 1 flagellin"/>
    <property type="match status" value="1"/>
</dbReference>
<evidence type="ECO:0000256" key="3">
    <source>
        <dbReference type="ARBA" id="ARBA00009677"/>
    </source>
</evidence>
<feature type="domain" description="Flagellar basal-body/hook protein C-terminal" evidence="10">
    <location>
        <begin position="530"/>
        <end position="569"/>
    </location>
</feature>
<comment type="subcellular location">
    <subcellularLocation>
        <location evidence="1 7">Bacterial flagellum</location>
    </subcellularLocation>
    <subcellularLocation>
        <location evidence="2 7">Secreted</location>
    </subcellularLocation>
</comment>
<dbReference type="InterPro" id="IPR053927">
    <property type="entry name" value="FlgK_helical"/>
</dbReference>
<evidence type="ECO:0000256" key="1">
    <source>
        <dbReference type="ARBA" id="ARBA00004365"/>
    </source>
</evidence>
<evidence type="ECO:0000259" key="11">
    <source>
        <dbReference type="Pfam" id="PF22638"/>
    </source>
</evidence>
<accession>A0A7C3WI96</accession>